<gene>
    <name evidence="1" type="ORF">K7432_012385</name>
</gene>
<organism evidence="1 2">
    <name type="scientific">Basidiobolus ranarum</name>
    <dbReference type="NCBI Taxonomy" id="34480"/>
    <lineage>
        <taxon>Eukaryota</taxon>
        <taxon>Fungi</taxon>
        <taxon>Fungi incertae sedis</taxon>
        <taxon>Zoopagomycota</taxon>
        <taxon>Entomophthoromycotina</taxon>
        <taxon>Basidiobolomycetes</taxon>
        <taxon>Basidiobolales</taxon>
        <taxon>Basidiobolaceae</taxon>
        <taxon>Basidiobolus</taxon>
    </lineage>
</organism>
<proteinExistence type="predicted"/>
<protein>
    <submittedName>
        <fullName evidence="1">Uncharacterized protein</fullName>
    </submittedName>
</protein>
<dbReference type="Proteomes" id="UP001479436">
    <property type="component" value="Unassembled WGS sequence"/>
</dbReference>
<name>A0ABR2VSD0_9FUNG</name>
<keyword evidence="2" id="KW-1185">Reference proteome</keyword>
<evidence type="ECO:0000313" key="2">
    <source>
        <dbReference type="Proteomes" id="UP001479436"/>
    </source>
</evidence>
<accession>A0ABR2VSD0</accession>
<sequence length="75" mass="8421">MYSALGACDIGPLEALWWSLKAEGGSQLCQNESCRLKSGSNVAQYHPKTVLGIPHEKWLRHREEVEIIQAKWLSA</sequence>
<reference evidence="1 2" key="1">
    <citation type="submission" date="2023-04" db="EMBL/GenBank/DDBJ databases">
        <title>Genome of Basidiobolus ranarum AG-B5.</title>
        <authorList>
            <person name="Stajich J.E."/>
            <person name="Carter-House D."/>
            <person name="Gryganskyi A."/>
        </authorList>
    </citation>
    <scope>NUCLEOTIDE SEQUENCE [LARGE SCALE GENOMIC DNA]</scope>
    <source>
        <strain evidence="1 2">AG-B5</strain>
    </source>
</reference>
<dbReference type="EMBL" id="JASJQH010007946">
    <property type="protein sequence ID" value="KAK9696580.1"/>
    <property type="molecule type" value="Genomic_DNA"/>
</dbReference>
<comment type="caution">
    <text evidence="1">The sequence shown here is derived from an EMBL/GenBank/DDBJ whole genome shotgun (WGS) entry which is preliminary data.</text>
</comment>
<evidence type="ECO:0000313" key="1">
    <source>
        <dbReference type="EMBL" id="KAK9696580.1"/>
    </source>
</evidence>